<feature type="compositionally biased region" description="Basic and acidic residues" evidence="1">
    <location>
        <begin position="443"/>
        <end position="452"/>
    </location>
</feature>
<feature type="compositionally biased region" description="Basic residues" evidence="1">
    <location>
        <begin position="432"/>
        <end position="442"/>
    </location>
</feature>
<evidence type="ECO:0000256" key="1">
    <source>
        <dbReference type="SAM" id="MobiDB-lite"/>
    </source>
</evidence>
<accession>A0A8A3P6R9</accession>
<proteinExistence type="predicted"/>
<name>A0A8A3P6R9_9HELO</name>
<dbReference type="InterPro" id="IPR053221">
    <property type="entry name" value="Burnettramic_acid_biosynth"/>
</dbReference>
<reference evidence="2" key="1">
    <citation type="submission" date="2020-10" db="EMBL/GenBank/DDBJ databases">
        <title>Genome Sequence of Monilinia vaccinii-corymbosi Sheds Light on Mummy Berry Disease Infection of Blueberry and Mating Type.</title>
        <authorList>
            <person name="Yow A.G."/>
            <person name="Zhang Y."/>
            <person name="Bansal K."/>
            <person name="Eacker S.M."/>
            <person name="Sullivan S."/>
            <person name="Liachko I."/>
            <person name="Cubeta M.A."/>
            <person name="Rollins J.A."/>
            <person name="Ashrafi H."/>
        </authorList>
    </citation>
    <scope>NUCLEOTIDE SEQUENCE</scope>
    <source>
        <strain evidence="2">RL-1</strain>
    </source>
</reference>
<feature type="region of interest" description="Disordered" evidence="1">
    <location>
        <begin position="79"/>
        <end position="106"/>
    </location>
</feature>
<evidence type="ECO:0000313" key="2">
    <source>
        <dbReference type="EMBL" id="QSZ31161.1"/>
    </source>
</evidence>
<organism evidence="2 3">
    <name type="scientific">Monilinia vaccinii-corymbosi</name>
    <dbReference type="NCBI Taxonomy" id="61207"/>
    <lineage>
        <taxon>Eukaryota</taxon>
        <taxon>Fungi</taxon>
        <taxon>Dikarya</taxon>
        <taxon>Ascomycota</taxon>
        <taxon>Pezizomycotina</taxon>
        <taxon>Leotiomycetes</taxon>
        <taxon>Helotiales</taxon>
        <taxon>Sclerotiniaceae</taxon>
        <taxon>Monilinia</taxon>
    </lineage>
</organism>
<gene>
    <name evidence="2" type="ORF">DSL72_000724</name>
</gene>
<protein>
    <submittedName>
        <fullName evidence="2">Uncharacterized protein</fullName>
    </submittedName>
</protein>
<feature type="region of interest" description="Disordered" evidence="1">
    <location>
        <begin position="424"/>
        <end position="457"/>
    </location>
</feature>
<evidence type="ECO:0000313" key="3">
    <source>
        <dbReference type="Proteomes" id="UP000672032"/>
    </source>
</evidence>
<dbReference type="Proteomes" id="UP000672032">
    <property type="component" value="Chromosome 2"/>
</dbReference>
<keyword evidence="3" id="KW-1185">Reference proteome</keyword>
<dbReference type="OrthoDB" id="3433125at2759"/>
<dbReference type="EMBL" id="CP063406">
    <property type="protein sequence ID" value="QSZ31161.1"/>
    <property type="molecule type" value="Genomic_DNA"/>
</dbReference>
<feature type="compositionally biased region" description="Polar residues" evidence="1">
    <location>
        <begin position="84"/>
        <end position="94"/>
    </location>
</feature>
<dbReference type="PANTHER" id="PTHR38887">
    <property type="entry name" value="CHROMOSOME 21, WHOLE GENOME SHOTGUN SEQUENCE"/>
    <property type="match status" value="1"/>
</dbReference>
<sequence length="496" mass="55357">MIKAIADCMFISIEPNLRDYHHESCTDVGHDEFLWPWYYDELLLLQRHKGRTMSRRPIRDAVRGIIGFGTDAYASYKEKKSDAAESNQRATTPEASAPPFDSPMTIPDTHGYESYDEDDEGDWIRDDTQAELSLYNQEIMDAPESVKRILDDFTKQHPGSPSSRPNMKQGLPVPVIIPERRPGSKHRGFVRAYAPVLIDCGIDQDTFMDFLVGFEASIKASPYFHVINLAVAASVMAEGIAVAPSIIVHAAAFAVHTSIEFGRRAYMSKEQNKYLDGMNNKLFKPHGLYAMLMTWKPARSSASQTLISTVNMNTKIVTSVAAREVSGRSSLHSTSGKTIGQSQIPESAELIFPLLETASDEQKENAMKKAGVWFEEWRDKRSTTKFASENPSTTLAINAGEPKAPSSRWADPSHPVNQGGVIGVLSGGHLGRAARKERRRERKGLPKDENPKPHRTGILRTAKRQLHEDVLYLMIVNMPSDEEMKIVAKMAKDKKA</sequence>
<dbReference type="AlphaFoldDB" id="A0A8A3P6R9"/>
<dbReference type="PANTHER" id="PTHR38887:SF1">
    <property type="entry name" value="RAS MODIFICATION PROTEIN ERF4"/>
    <property type="match status" value="1"/>
</dbReference>